<evidence type="ECO:0000256" key="1">
    <source>
        <dbReference type="ARBA" id="ARBA00004123"/>
    </source>
</evidence>
<evidence type="ECO:0000313" key="9">
    <source>
        <dbReference type="EMBL" id="KAF7287637.1"/>
    </source>
</evidence>
<evidence type="ECO:0000313" key="10">
    <source>
        <dbReference type="Proteomes" id="UP000625711"/>
    </source>
</evidence>
<comment type="caution">
    <text evidence="9">The sequence shown here is derived from an EMBL/GenBank/DDBJ whole genome shotgun (WGS) entry which is preliminary data.</text>
</comment>
<evidence type="ECO:0000256" key="2">
    <source>
        <dbReference type="ARBA" id="ARBA00006705"/>
    </source>
</evidence>
<dbReference type="InterPro" id="IPR027417">
    <property type="entry name" value="P-loop_NTPase"/>
</dbReference>
<dbReference type="CDD" id="cd18791">
    <property type="entry name" value="SF2_C_RHA"/>
    <property type="match status" value="1"/>
</dbReference>
<dbReference type="InterPro" id="IPR029321">
    <property type="entry name" value="INTS2"/>
</dbReference>
<feature type="domain" description="Helicase C-terminal" evidence="8">
    <location>
        <begin position="1147"/>
        <end position="1322"/>
    </location>
</feature>
<dbReference type="OrthoDB" id="3363059at2759"/>
<evidence type="ECO:0000256" key="3">
    <source>
        <dbReference type="ARBA" id="ARBA00022741"/>
    </source>
</evidence>
<dbReference type="GO" id="GO:0034472">
    <property type="term" value="P:snRNA 3'-end processing"/>
    <property type="evidence" value="ECO:0007669"/>
    <property type="project" value="TreeGrafter"/>
</dbReference>
<organism evidence="9 10">
    <name type="scientific">Rhynchophorus ferrugineus</name>
    <name type="common">Red palm weevil</name>
    <name type="synonym">Curculio ferrugineus</name>
    <dbReference type="NCBI Taxonomy" id="354439"/>
    <lineage>
        <taxon>Eukaryota</taxon>
        <taxon>Metazoa</taxon>
        <taxon>Ecdysozoa</taxon>
        <taxon>Arthropoda</taxon>
        <taxon>Hexapoda</taxon>
        <taxon>Insecta</taxon>
        <taxon>Pterygota</taxon>
        <taxon>Neoptera</taxon>
        <taxon>Endopterygota</taxon>
        <taxon>Coleoptera</taxon>
        <taxon>Polyphaga</taxon>
        <taxon>Cucujiformia</taxon>
        <taxon>Curculionidae</taxon>
        <taxon>Dryophthorinae</taxon>
        <taxon>Rhynchophorus</taxon>
    </lineage>
</organism>
<reference evidence="9" key="1">
    <citation type="submission" date="2020-08" db="EMBL/GenBank/DDBJ databases">
        <title>Genome sequencing and assembly of the red palm weevil Rhynchophorus ferrugineus.</title>
        <authorList>
            <person name="Dias G.B."/>
            <person name="Bergman C.M."/>
            <person name="Manee M."/>
        </authorList>
    </citation>
    <scope>NUCLEOTIDE SEQUENCE</scope>
    <source>
        <strain evidence="9">AA-2017</strain>
        <tissue evidence="9">Whole larva</tissue>
    </source>
</reference>
<dbReference type="InterPro" id="IPR011545">
    <property type="entry name" value="DEAD/DEAH_box_helicase_dom"/>
</dbReference>
<keyword evidence="3" id="KW-0547">Nucleotide-binding</keyword>
<dbReference type="InterPro" id="IPR014001">
    <property type="entry name" value="Helicase_ATP-bd"/>
</dbReference>
<dbReference type="FunFam" id="1.20.120.1080:FF:000005">
    <property type="entry name" value="ATP-dependent helicase HrpA"/>
    <property type="match status" value="1"/>
</dbReference>
<comment type="subcellular location">
    <subcellularLocation>
        <location evidence="1">Nucleus</location>
    </subcellularLocation>
</comment>
<dbReference type="Pfam" id="PF14750">
    <property type="entry name" value="INTS2"/>
    <property type="match status" value="2"/>
</dbReference>
<dbReference type="GO" id="GO:0003676">
    <property type="term" value="F:nucleic acid binding"/>
    <property type="evidence" value="ECO:0007669"/>
    <property type="project" value="InterPro"/>
</dbReference>
<dbReference type="Gene3D" id="3.40.50.300">
    <property type="entry name" value="P-loop containing nucleotide triphosphate hydrolases"/>
    <property type="match status" value="2"/>
</dbReference>
<dbReference type="PANTHER" id="PTHR28608:SF1">
    <property type="entry name" value="INTEGRATOR COMPLEX SUBUNIT 2"/>
    <property type="match status" value="1"/>
</dbReference>
<dbReference type="SUPFAM" id="SSF52540">
    <property type="entry name" value="P-loop containing nucleoside triphosphate hydrolases"/>
    <property type="match status" value="1"/>
</dbReference>
<dbReference type="Pfam" id="PF00271">
    <property type="entry name" value="Helicase_C"/>
    <property type="match status" value="1"/>
</dbReference>
<gene>
    <name evidence="9" type="ORF">GWI33_005987</name>
</gene>
<feature type="domain" description="Helicase ATP-binding" evidence="7">
    <location>
        <begin position="956"/>
        <end position="1116"/>
    </location>
</feature>
<dbReference type="FunFam" id="3.40.50.300:FF:000725">
    <property type="entry name" value="probable ATP-dependent RNA helicase DHX34"/>
    <property type="match status" value="1"/>
</dbReference>
<dbReference type="InterPro" id="IPR001650">
    <property type="entry name" value="Helicase_C-like"/>
</dbReference>
<dbReference type="PANTHER" id="PTHR28608">
    <property type="entry name" value="INTEGRATOR COMPLEX SUBUNIT 2"/>
    <property type="match status" value="1"/>
</dbReference>
<dbReference type="InterPro" id="IPR026236">
    <property type="entry name" value="Int2_metazoa"/>
</dbReference>
<evidence type="ECO:0000256" key="6">
    <source>
        <dbReference type="SAM" id="MobiDB-lite"/>
    </source>
</evidence>
<dbReference type="InterPro" id="IPR011709">
    <property type="entry name" value="DEAD-box_helicase_OB_fold"/>
</dbReference>
<dbReference type="GO" id="GO:0005524">
    <property type="term" value="F:ATP binding"/>
    <property type="evidence" value="ECO:0007669"/>
    <property type="project" value="UniProtKB-KW"/>
</dbReference>
<dbReference type="SMART" id="SM00847">
    <property type="entry name" value="HA2"/>
    <property type="match status" value="1"/>
</dbReference>
<feature type="compositionally biased region" description="Basic residues" evidence="6">
    <location>
        <begin position="798"/>
        <end position="811"/>
    </location>
</feature>
<dbReference type="GO" id="GO:0032039">
    <property type="term" value="C:integrator complex"/>
    <property type="evidence" value="ECO:0007669"/>
    <property type="project" value="InterPro"/>
</dbReference>
<evidence type="ECO:0008006" key="11">
    <source>
        <dbReference type="Google" id="ProtNLM"/>
    </source>
</evidence>
<dbReference type="PRINTS" id="PR02105">
    <property type="entry name" value="INTSUBUNIT2"/>
</dbReference>
<keyword evidence="4" id="KW-0067">ATP-binding</keyword>
<protein>
    <recommendedName>
        <fullName evidence="11">ATP-dependent RNA helicase DHX34</fullName>
    </recommendedName>
</protein>
<evidence type="ECO:0000256" key="5">
    <source>
        <dbReference type="ARBA" id="ARBA00023242"/>
    </source>
</evidence>
<feature type="compositionally biased region" description="Polar residues" evidence="6">
    <location>
        <begin position="814"/>
        <end position="824"/>
    </location>
</feature>
<sequence>MALEYERSDMTRRLSILLGELLYIQYQIQELPETPDIETYVKSSELFDNDIFAEELSDIICIALAELPTTLNISNIVETLLHVHNGPEIICRVVANFPDCFREVCTYLIQTGEKQEESISSTIRSTTIGLLCQMNPSQSLSVRSKCVELCRMPALAISLSLGDICGDSDGDMVAFVSGLLLGNDQTIRNWIAMFIRTGQKRKGEASSNALQQLRDELLKRLQKIIDFSPEGQIPDSLVVQASALLRLYCALRGIAAIKFQDEEVSLLVHLLTSHPNPTPAGVRFVSIGLCMLIACPSLISQPEHERRSIEWVQWLVKEEAYFESASGVTASFGEMLLLMAIHFHSQQLSAICELTCATLGMKIAIRHNNMNRMKQVFTQEIFTEQVVTAHAVKVPVTQGLSANMTGFLPIHCIHQLLKSRAFAKHNVNIKNWIYKQICSSINPLHPVLPMLVEVYVNSIMIPNSKSLEQANKPLTENEIRRVFQSSIFGQYFENKQSIFTMEFDVNFENQDVVVDNTSLTPQLLLLYYLLLYEDCRLNNAHLLASSGKKIKQYTSEFMSELPIKYLLHHAQKDQSSYSGLFGPLLKLLATHFPHLTLVEDWLDDMSIHTEKKLVQINEYMVVTAFNEIETNPSKCAKLLQTMLKIEAIDIWPFAESFTQFARNVLGENIPRFVQDLYKDVWLRLNTVLPRRLWALTIKNLVDDFSSITKIDVAEDPLQIMRCDERVFRCAPVYAIVLRVLRASLASSRSQLMQHLQSNPKLDSHGQILNEPDREEMCRATIAAQCVMDCSRSNSYKMHNKHLHNKRKRSKSRSASPNAKQIADNSTKKPKIENYKRELKSFLEEQVNITHIEEFWKFYEKYQSARKCTTVNDTELATKKNLLNIDFSVKVNMLYDKLPVLDRYGQKLYLPKDIFNDFLFVIKTYQDFKQKTKFSKLKKLRGNQSDLPIAQYKEQIIEKLNNNKVILIAGNTGCGKSTQVPQYVFSAGYKRIVCTQPRRIACISLAKRVAYETLTDFKSTVGYQIRFEKSKRSDTNIIFMTEGLLLRQASEEETLNSYDVIILDEVHERHLHGDFLIGIMKCLLYKRRDVKIILMSATINLDLFSAYFVTENIQIIQVPGRLYPIEINYRPIIKDPFERKNCTFDCTPYLQILQTIDEKYLPHQRGDVLIFLNGYSEISTLADAVNEYSQYKKNWIVLPLHSSLSLEEQDKIFDYAPDSIRKCIISTNIAETSVTIDGIRFVIDSGKCNRMVYNSNLGISKLSECNISQDSAKQRCGRAGRTGPGICYRLYSEEDFKNFEAFSPAEIHLVPLDSLILHMISLGLSDIEKFPFLEKPGHKAIEESLEKLKFTGALKVIDNCLSLTHLGDALSQLPVDLSIGKMLIMSTVFGNVNSVLALAALLSVQSPLTQNAYRDSEAQDLRKTLDSSHGDPISLLNYYKEWLAIKQTSTPSHSRSKHKSENSRIWSRKRCLEEQRFYEATKLLEQFRDILNEANLVTKVDEELSSNERAIRYGELKHLKHIKYQLKNEAKQRQRTQLKYEMFNFSEDSDKLDTKLDIREVEFHIANDFKKLQNLLNETSAESYKDMMLLKLILTSGLYPRIAVEDEHNSSKTVSEKLYHTKNKNYIFLRPMSCFSINTDILELSNDDIEVPPPGYFSKRPISKKHQFLIYQSILETKKVYLVNTTRMPCIQTLLLFGKMIVTNSTLTKFVVDDFLSLDVPYFGQGKKILLKALRLRKKWTQKLEQKLKNPMLKQNDKDKEEIFYFIEDLMNYMNLQVSYNVRRLLPADLKDLYSYSSESYIGIEKNKNPFDKDFVIYPNALKGGFNVTDNLVFDGLRPEDWSDNIERQVLSSEFICDYCQTTFYNKTVFETLQHSEFCSSKTVSVKQEITEEKVTESAAVQMLLETCIENHLDKTSPGRQWALQEVRSLVCSYLHQVFIADTMLCKLVHFQGYPSELLEVVIKGVPSMHICLDFLQELMQQPSLTKQIFAVQLLSHLCVQYALPKSLNLCVTTLNLLYALLGGISSVQRVKLFKPVLPALVRISEAFPPLTDDIVNLLMQLARICESQASLASHFDSQRGKGLEISAQESTELCDLTKKTFTEILDKTVLRTNVYRQE</sequence>
<accession>A0A834J3I0</accession>
<dbReference type="SMART" id="SM00490">
    <property type="entry name" value="HELICc"/>
    <property type="match status" value="1"/>
</dbReference>
<evidence type="ECO:0000259" key="8">
    <source>
        <dbReference type="PROSITE" id="PS51194"/>
    </source>
</evidence>
<proteinExistence type="inferred from homology"/>
<evidence type="ECO:0000256" key="4">
    <source>
        <dbReference type="ARBA" id="ARBA00022840"/>
    </source>
</evidence>
<dbReference type="Pfam" id="PF07717">
    <property type="entry name" value="OB_NTP_bind"/>
    <property type="match status" value="1"/>
</dbReference>
<dbReference type="Pfam" id="PF00270">
    <property type="entry name" value="DEAD"/>
    <property type="match status" value="1"/>
</dbReference>
<dbReference type="InterPro" id="IPR007502">
    <property type="entry name" value="Helicase-assoc_dom"/>
</dbReference>
<evidence type="ECO:0000259" key="7">
    <source>
        <dbReference type="PROSITE" id="PS51192"/>
    </source>
</evidence>
<dbReference type="PROSITE" id="PS51192">
    <property type="entry name" value="HELICASE_ATP_BIND_1"/>
    <property type="match status" value="1"/>
</dbReference>
<comment type="similarity">
    <text evidence="2">Belongs to the Integrator subunit 2 family.</text>
</comment>
<keyword evidence="10" id="KW-1185">Reference proteome</keyword>
<dbReference type="Gene3D" id="1.20.120.1080">
    <property type="match status" value="1"/>
</dbReference>
<keyword evidence="5" id="KW-0539">Nucleus</keyword>
<name>A0A834J3I0_RHYFE</name>
<dbReference type="SMART" id="SM00487">
    <property type="entry name" value="DEXDc"/>
    <property type="match status" value="1"/>
</dbReference>
<dbReference type="PROSITE" id="PS51194">
    <property type="entry name" value="HELICASE_CTER"/>
    <property type="match status" value="1"/>
</dbReference>
<dbReference type="EMBL" id="JAACXV010000004">
    <property type="protein sequence ID" value="KAF7287637.1"/>
    <property type="molecule type" value="Genomic_DNA"/>
</dbReference>
<feature type="region of interest" description="Disordered" evidence="6">
    <location>
        <begin position="798"/>
        <end position="829"/>
    </location>
</feature>
<dbReference type="Proteomes" id="UP000625711">
    <property type="component" value="Unassembled WGS sequence"/>
</dbReference>